<evidence type="ECO:0000313" key="5">
    <source>
        <dbReference type="Proteomes" id="UP001165289"/>
    </source>
</evidence>
<keyword evidence="5" id="KW-1185">Reference proteome</keyword>
<feature type="signal peptide" evidence="2">
    <location>
        <begin position="1"/>
        <end position="18"/>
    </location>
</feature>
<comment type="caution">
    <text evidence="4">The sequence shown here is derived from an EMBL/GenBank/DDBJ whole genome shotgun (WGS) entry which is preliminary data.</text>
</comment>
<sequence length="436" mass="48043">MRLLTTLLVLQLVVTTSGFLRLGTINTGSISGRVYLIDANTLFLFEFTSPNNLNFSSQSGSATYTLTGPVTAVNMWFNMSANVLDSPTIRVTDGGTLIASFYVPNNVYIPCNAEYLGPFARPDGPNFHELDGHVFLDRSQYRFFVAGLDTDDKAPAAYMWLDTSVIPTAAGVRAGYNGGYGKVLDIIDIDANVTYPPEHVNTVFQSLSVWCVDFYVSFGQVTIPPAPATGFTCTDFGPVKIGFDPKIHDISGYMHVLGPNVIGLNSLVYDGTAVATWYWGAHTDDLTAGYIVQDQFSTLARLETEIIEDNIVLTLPNGTDVCDSYIFSVYCVDKAKTFGTIYYSDFECSGCPAMTCKTDVSTPPRTDDYQCTEIGTYFHVEYLYNLADDFITFRFHTCDLDPLEYIAFGISSSDSAVQMAPEGDPIVCYYQKIISW</sequence>
<evidence type="ECO:0000256" key="2">
    <source>
        <dbReference type="SAM" id="SignalP"/>
    </source>
</evidence>
<dbReference type="InterPro" id="IPR019545">
    <property type="entry name" value="DM13_domain"/>
</dbReference>
<evidence type="ECO:0000256" key="1">
    <source>
        <dbReference type="ARBA" id="ARBA00022737"/>
    </source>
</evidence>
<protein>
    <submittedName>
        <fullName evidence="4">Protein Skeletor, isoforms B/C</fullName>
    </submittedName>
</protein>
<keyword evidence="2" id="KW-0732">Signal</keyword>
<dbReference type="EMBL" id="JAKMXF010000011">
    <property type="protein sequence ID" value="KAI6661623.1"/>
    <property type="molecule type" value="Genomic_DNA"/>
</dbReference>
<evidence type="ECO:0000259" key="3">
    <source>
        <dbReference type="PROSITE" id="PS51549"/>
    </source>
</evidence>
<dbReference type="Pfam" id="PF10517">
    <property type="entry name" value="DM13"/>
    <property type="match status" value="2"/>
</dbReference>
<dbReference type="Proteomes" id="UP001165289">
    <property type="component" value="Unassembled WGS sequence"/>
</dbReference>
<accession>A0AAV7KK00</accession>
<dbReference type="PANTHER" id="PTHR24036">
    <property type="entry name" value="SKELETOR-RELATED"/>
    <property type="match status" value="1"/>
</dbReference>
<dbReference type="PROSITE" id="PS51549">
    <property type="entry name" value="DM13"/>
    <property type="match status" value="2"/>
</dbReference>
<organism evidence="4 5">
    <name type="scientific">Oopsacas minuta</name>
    <dbReference type="NCBI Taxonomy" id="111878"/>
    <lineage>
        <taxon>Eukaryota</taxon>
        <taxon>Metazoa</taxon>
        <taxon>Porifera</taxon>
        <taxon>Hexactinellida</taxon>
        <taxon>Hexasterophora</taxon>
        <taxon>Lyssacinosida</taxon>
        <taxon>Leucopsacidae</taxon>
        <taxon>Oopsacas</taxon>
    </lineage>
</organism>
<feature type="domain" description="DM13" evidence="3">
    <location>
        <begin position="117"/>
        <end position="224"/>
    </location>
</feature>
<dbReference type="InterPro" id="IPR052126">
    <property type="entry name" value="Spindle_Org/Thrombomodulin"/>
</dbReference>
<gene>
    <name evidence="4" type="ORF">LOD99_13496</name>
</gene>
<name>A0AAV7KK00_9METZ</name>
<feature type="domain" description="DM13" evidence="3">
    <location>
        <begin position="237"/>
        <end position="344"/>
    </location>
</feature>
<feature type="chain" id="PRO_5043865893" evidence="2">
    <location>
        <begin position="19"/>
        <end position="436"/>
    </location>
</feature>
<reference evidence="4 5" key="1">
    <citation type="journal article" date="2023" name="BMC Biol.">
        <title>The compact genome of the sponge Oopsacas minuta (Hexactinellida) is lacking key metazoan core genes.</title>
        <authorList>
            <person name="Santini S."/>
            <person name="Schenkelaars Q."/>
            <person name="Jourda C."/>
            <person name="Duchesne M."/>
            <person name="Belahbib H."/>
            <person name="Rocher C."/>
            <person name="Selva M."/>
            <person name="Riesgo A."/>
            <person name="Vervoort M."/>
            <person name="Leys S.P."/>
            <person name="Kodjabachian L."/>
            <person name="Le Bivic A."/>
            <person name="Borchiellini C."/>
            <person name="Claverie J.M."/>
            <person name="Renard E."/>
        </authorList>
    </citation>
    <scope>NUCLEOTIDE SEQUENCE [LARGE SCALE GENOMIC DNA]</scope>
    <source>
        <strain evidence="4">SPO-2</strain>
    </source>
</reference>
<evidence type="ECO:0000313" key="4">
    <source>
        <dbReference type="EMBL" id="KAI6661623.1"/>
    </source>
</evidence>
<dbReference type="PANTHER" id="PTHR24036:SF5">
    <property type="entry name" value="THROMBOMODULIN"/>
    <property type="match status" value="1"/>
</dbReference>
<keyword evidence="1" id="KW-0677">Repeat</keyword>
<dbReference type="AlphaFoldDB" id="A0AAV7KK00"/>
<proteinExistence type="predicted"/>